<reference evidence="2 3" key="1">
    <citation type="submission" date="2018-07" db="EMBL/GenBank/DDBJ databases">
        <title>Thalassococcus profundi sp. nov., a marine bacterium isolated from deep seawater of Okinawa Trough.</title>
        <authorList>
            <person name="Yu M."/>
        </authorList>
    </citation>
    <scope>NUCLEOTIDE SEQUENCE [LARGE SCALE GENOMIC DNA]</scope>
    <source>
        <strain evidence="2 3">WRAS1</strain>
    </source>
</reference>
<evidence type="ECO:0000256" key="1">
    <source>
        <dbReference type="SAM" id="SignalP"/>
    </source>
</evidence>
<dbReference type="EMBL" id="QPMK01000016">
    <property type="protein sequence ID" value="RDD65005.1"/>
    <property type="molecule type" value="Genomic_DNA"/>
</dbReference>
<accession>A0A369TKS4</accession>
<dbReference type="RefSeq" id="WP_114512265.1">
    <property type="nucleotide sequence ID" value="NZ_QPMK01000016.1"/>
</dbReference>
<dbReference type="OrthoDB" id="9810895at2"/>
<sequence>MIRLVAMLFLVLMAAPLMAQVPSTCAPRDHVAGRLSEKYQERVQAMGLDAQGNLMELWASEGGTWTIIVSLPNGLSCLVGSGQAFGTFAPSHDAFEEPA</sequence>
<evidence type="ECO:0000313" key="2">
    <source>
        <dbReference type="EMBL" id="RDD65005.1"/>
    </source>
</evidence>
<gene>
    <name evidence="2" type="ORF">DU478_17540</name>
</gene>
<protein>
    <recommendedName>
        <fullName evidence="4">Lipoprotein</fullName>
    </recommendedName>
</protein>
<evidence type="ECO:0000313" key="3">
    <source>
        <dbReference type="Proteomes" id="UP000253977"/>
    </source>
</evidence>
<feature type="signal peptide" evidence="1">
    <location>
        <begin position="1"/>
        <end position="19"/>
    </location>
</feature>
<organism evidence="2 3">
    <name type="scientific">Thalassococcus profundi</name>
    <dbReference type="NCBI Taxonomy" id="2282382"/>
    <lineage>
        <taxon>Bacteria</taxon>
        <taxon>Pseudomonadati</taxon>
        <taxon>Pseudomonadota</taxon>
        <taxon>Alphaproteobacteria</taxon>
        <taxon>Rhodobacterales</taxon>
        <taxon>Roseobacteraceae</taxon>
        <taxon>Thalassococcus</taxon>
    </lineage>
</organism>
<evidence type="ECO:0008006" key="4">
    <source>
        <dbReference type="Google" id="ProtNLM"/>
    </source>
</evidence>
<feature type="chain" id="PRO_5017059919" description="Lipoprotein" evidence="1">
    <location>
        <begin position="20"/>
        <end position="99"/>
    </location>
</feature>
<dbReference type="Proteomes" id="UP000253977">
    <property type="component" value="Unassembled WGS sequence"/>
</dbReference>
<comment type="caution">
    <text evidence="2">The sequence shown here is derived from an EMBL/GenBank/DDBJ whole genome shotgun (WGS) entry which is preliminary data.</text>
</comment>
<keyword evidence="1" id="KW-0732">Signal</keyword>
<proteinExistence type="predicted"/>
<dbReference type="AlphaFoldDB" id="A0A369TKS4"/>
<keyword evidence="3" id="KW-1185">Reference proteome</keyword>
<name>A0A369TKS4_9RHOB</name>